<evidence type="ECO:0000313" key="2">
    <source>
        <dbReference type="EMBL" id="CAI9615670.1"/>
    </source>
</evidence>
<proteinExistence type="predicted"/>
<organism evidence="2 3">
    <name type="scientific">Staurois parvus</name>
    <dbReference type="NCBI Taxonomy" id="386267"/>
    <lineage>
        <taxon>Eukaryota</taxon>
        <taxon>Metazoa</taxon>
        <taxon>Chordata</taxon>
        <taxon>Craniata</taxon>
        <taxon>Vertebrata</taxon>
        <taxon>Euteleostomi</taxon>
        <taxon>Amphibia</taxon>
        <taxon>Batrachia</taxon>
        <taxon>Anura</taxon>
        <taxon>Neobatrachia</taxon>
        <taxon>Ranoidea</taxon>
        <taxon>Ranidae</taxon>
        <taxon>Staurois</taxon>
    </lineage>
</organism>
<evidence type="ECO:0000313" key="3">
    <source>
        <dbReference type="Proteomes" id="UP001162483"/>
    </source>
</evidence>
<comment type="caution">
    <text evidence="2">The sequence shown here is derived from an EMBL/GenBank/DDBJ whole genome shotgun (WGS) entry which is preliminary data.</text>
</comment>
<dbReference type="Gene3D" id="3.40.50.300">
    <property type="entry name" value="P-loop containing nucleotide triphosphate hydrolases"/>
    <property type="match status" value="1"/>
</dbReference>
<name>A0ABN9H1Q6_9NEOB</name>
<dbReference type="SUPFAM" id="SSF52540">
    <property type="entry name" value="P-loop containing nucleoside triphosphate hydrolases"/>
    <property type="match status" value="1"/>
</dbReference>
<feature type="domain" description="NACHT" evidence="1">
    <location>
        <begin position="114"/>
        <end position="144"/>
    </location>
</feature>
<keyword evidence="3" id="KW-1185">Reference proteome</keyword>
<reference evidence="2" key="1">
    <citation type="submission" date="2023-05" db="EMBL/GenBank/DDBJ databases">
        <authorList>
            <person name="Stuckert A."/>
        </authorList>
    </citation>
    <scope>NUCLEOTIDE SEQUENCE</scope>
</reference>
<dbReference type="PANTHER" id="PTHR46914:SF1">
    <property type="entry name" value="BACULOVIRAL IAP REPEAT-CONTAINING PROTEIN 1"/>
    <property type="match status" value="1"/>
</dbReference>
<dbReference type="Pfam" id="PF05729">
    <property type="entry name" value="NACHT"/>
    <property type="match status" value="1"/>
</dbReference>
<dbReference type="InterPro" id="IPR028789">
    <property type="entry name" value="Naip"/>
</dbReference>
<dbReference type="PANTHER" id="PTHR46914">
    <property type="entry name" value="BACULOVIRAL IAP REPEAT-CONTAINING PROTEIN 1"/>
    <property type="match status" value="1"/>
</dbReference>
<feature type="non-terminal residue" evidence="2">
    <location>
        <position position="1"/>
    </location>
</feature>
<dbReference type="Proteomes" id="UP001162483">
    <property type="component" value="Unassembled WGS sequence"/>
</dbReference>
<evidence type="ECO:0000259" key="1">
    <source>
        <dbReference type="PROSITE" id="PS50837"/>
    </source>
</evidence>
<accession>A0ABN9H1Q6</accession>
<feature type="non-terminal residue" evidence="2">
    <location>
        <position position="144"/>
    </location>
</feature>
<gene>
    <name evidence="2" type="ORF">SPARVUS_LOCUS15271379</name>
</gene>
<dbReference type="EMBL" id="CATNWA010019912">
    <property type="protein sequence ID" value="CAI9615670.1"/>
    <property type="molecule type" value="Genomic_DNA"/>
</dbReference>
<sequence>KCENTENSSHTESQQFQLIHQPDLDVDRKDLHNIESCIETPNVHWLDKTRELRRCLSDVYNNSTFSSMLPFPESSHISVDLRSLFADISILLKDTRNRPLRQLTLPDVLSELGEVTMIEGEAGSGKTALLKKIAILWASGKCPI</sequence>
<dbReference type="PROSITE" id="PS50837">
    <property type="entry name" value="NACHT"/>
    <property type="match status" value="1"/>
</dbReference>
<dbReference type="InterPro" id="IPR027417">
    <property type="entry name" value="P-loop_NTPase"/>
</dbReference>
<protein>
    <recommendedName>
        <fullName evidence="1">NACHT domain-containing protein</fullName>
    </recommendedName>
</protein>
<dbReference type="InterPro" id="IPR007111">
    <property type="entry name" value="NACHT_NTPase"/>
</dbReference>